<feature type="compositionally biased region" description="Polar residues" evidence="1">
    <location>
        <begin position="876"/>
        <end position="890"/>
    </location>
</feature>
<feature type="compositionally biased region" description="Low complexity" evidence="1">
    <location>
        <begin position="990"/>
        <end position="1019"/>
    </location>
</feature>
<name>A0A167WF63_9HYPO</name>
<feature type="compositionally biased region" description="Polar residues" evidence="1">
    <location>
        <begin position="21"/>
        <end position="38"/>
    </location>
</feature>
<feature type="region of interest" description="Disordered" evidence="1">
    <location>
        <begin position="510"/>
        <end position="653"/>
    </location>
</feature>
<proteinExistence type="predicted"/>
<evidence type="ECO:0000313" key="2">
    <source>
        <dbReference type="EMBL" id="OAA63709.1"/>
    </source>
</evidence>
<feature type="compositionally biased region" description="Low complexity" evidence="1">
    <location>
        <begin position="615"/>
        <end position="628"/>
    </location>
</feature>
<evidence type="ECO:0000313" key="3">
    <source>
        <dbReference type="Proteomes" id="UP000076874"/>
    </source>
</evidence>
<dbReference type="Proteomes" id="UP000076874">
    <property type="component" value="Unassembled WGS sequence"/>
</dbReference>
<feature type="compositionally biased region" description="Basic and acidic residues" evidence="1">
    <location>
        <begin position="145"/>
        <end position="165"/>
    </location>
</feature>
<feature type="region of interest" description="Disordered" evidence="1">
    <location>
        <begin position="355"/>
        <end position="480"/>
    </location>
</feature>
<feature type="compositionally biased region" description="Polar residues" evidence="1">
    <location>
        <begin position="285"/>
        <end position="315"/>
    </location>
</feature>
<protein>
    <submittedName>
        <fullName evidence="2">Uncharacterized protein</fullName>
    </submittedName>
</protein>
<feature type="compositionally biased region" description="Low complexity" evidence="1">
    <location>
        <begin position="195"/>
        <end position="209"/>
    </location>
</feature>
<feature type="compositionally biased region" description="Basic residues" evidence="1">
    <location>
        <begin position="913"/>
        <end position="926"/>
    </location>
</feature>
<feature type="compositionally biased region" description="Low complexity" evidence="1">
    <location>
        <begin position="510"/>
        <end position="524"/>
    </location>
</feature>
<feature type="compositionally biased region" description="Polar residues" evidence="1">
    <location>
        <begin position="942"/>
        <end position="960"/>
    </location>
</feature>
<dbReference type="OrthoDB" id="5386674at2759"/>
<feature type="region of interest" description="Disordered" evidence="1">
    <location>
        <begin position="1"/>
        <end position="338"/>
    </location>
</feature>
<feature type="compositionally biased region" description="Polar residues" evidence="1">
    <location>
        <begin position="360"/>
        <end position="400"/>
    </location>
</feature>
<reference evidence="2 3" key="1">
    <citation type="journal article" date="2016" name="Genome Biol. Evol.">
        <title>Divergent and convergent evolution of fungal pathogenicity.</title>
        <authorList>
            <person name="Shang Y."/>
            <person name="Xiao G."/>
            <person name="Zheng P."/>
            <person name="Cen K."/>
            <person name="Zhan S."/>
            <person name="Wang C."/>
        </authorList>
    </citation>
    <scope>NUCLEOTIDE SEQUENCE [LARGE SCALE GENOMIC DNA]</scope>
    <source>
        <strain evidence="2 3">RCEF 264</strain>
    </source>
</reference>
<accession>A0A167WF63</accession>
<feature type="region of interest" description="Disordered" evidence="1">
    <location>
        <begin position="685"/>
        <end position="793"/>
    </location>
</feature>
<feature type="compositionally biased region" description="Basic and acidic residues" evidence="1">
    <location>
        <begin position="183"/>
        <end position="194"/>
    </location>
</feature>
<organism evidence="2 3">
    <name type="scientific">Niveomyces insectorum RCEF 264</name>
    <dbReference type="NCBI Taxonomy" id="1081102"/>
    <lineage>
        <taxon>Eukaryota</taxon>
        <taxon>Fungi</taxon>
        <taxon>Dikarya</taxon>
        <taxon>Ascomycota</taxon>
        <taxon>Pezizomycotina</taxon>
        <taxon>Sordariomycetes</taxon>
        <taxon>Hypocreomycetidae</taxon>
        <taxon>Hypocreales</taxon>
        <taxon>Cordycipitaceae</taxon>
        <taxon>Niveomyces</taxon>
    </lineage>
</organism>
<keyword evidence="3" id="KW-1185">Reference proteome</keyword>
<feature type="region of interest" description="Disordered" evidence="1">
    <location>
        <begin position="1091"/>
        <end position="1113"/>
    </location>
</feature>
<evidence type="ECO:0000256" key="1">
    <source>
        <dbReference type="SAM" id="MobiDB-lite"/>
    </source>
</evidence>
<dbReference type="AlphaFoldDB" id="A0A167WF63"/>
<feature type="compositionally biased region" description="Basic and acidic residues" evidence="1">
    <location>
        <begin position="759"/>
        <end position="793"/>
    </location>
</feature>
<dbReference type="EMBL" id="AZHD01000005">
    <property type="protein sequence ID" value="OAA63709.1"/>
    <property type="molecule type" value="Genomic_DNA"/>
</dbReference>
<feature type="compositionally biased region" description="Basic and acidic residues" evidence="1">
    <location>
        <begin position="732"/>
        <end position="742"/>
    </location>
</feature>
<comment type="caution">
    <text evidence="2">The sequence shown here is derived from an EMBL/GenBank/DDBJ whole genome shotgun (WGS) entry which is preliminary data.</text>
</comment>
<feature type="compositionally biased region" description="Low complexity" evidence="1">
    <location>
        <begin position="1100"/>
        <end position="1109"/>
    </location>
</feature>
<feature type="compositionally biased region" description="Low complexity" evidence="1">
    <location>
        <begin position="450"/>
        <end position="459"/>
    </location>
</feature>
<feature type="compositionally biased region" description="Polar residues" evidence="1">
    <location>
        <begin position="550"/>
        <end position="589"/>
    </location>
</feature>
<feature type="region of interest" description="Disordered" evidence="1">
    <location>
        <begin position="869"/>
        <end position="1033"/>
    </location>
</feature>
<feature type="compositionally biased region" description="Polar residues" evidence="1">
    <location>
        <begin position="712"/>
        <end position="731"/>
    </location>
</feature>
<feature type="compositionally biased region" description="Polar residues" evidence="1">
    <location>
        <begin position="268"/>
        <end position="278"/>
    </location>
</feature>
<sequence>MSFQPQIRQLPIQTRRRNSRESLVQQQQPHGGNMQNAVGRTHPLPPLSITIPSSKDSSNKEQNTPAELKDHGAAMDTNFVAGQEKPGTCDDDTPREKVVTFSPRNDGNEVQENDEDAQSDHSDQSSICQSPSWEGYGQKKKDKKKKQEAEQRKKAMEKTEQELRAAAKKKSANRLFKTPPADMRSHSTDTKERPSSSMSSRLNSSGKLSMKSQASAQPARPNSRLALSEGKEDSIQAPTNGKVPYPPPSSRTHTLRAAVASLNHSRHNSVSDVTSIASRTDEPSKISNTQNTKSQGSSRFYSTTTGSVSDQSLSTLAEPLDRGRQNEEPGAAESYVRKWRAQSMERSIKGFMQEAELYDSNPTSSFNKLTTSSGQNREQPQSTISPRPTSSQSKQLQTTKPVKGNDVPVVEKKAPNVANVRRSSQPEKRPQTEKKQHETEMPKVGKVEQHVAQPQQQAQKTKLSQPASSAVDAIDNDGDSSTDYFTFVTKPYSPPTLDLTAPHGGILSSIKSRISRRSSVSSSSTAPSGNRSFKERALGVMHLPTAPTMHPTSHPTTQRSSVNSSETTTSAYSGSRTGSAAHSLQAASQRDSRRMPKPARVLGEYNVETMSHGVTTRSRPSEGSSTSSYHDDSSIPPSPASTPDTSRPQSAKGLSATIEEIRIGSPKMFMSSQDDLTLIHLKQSPQDTAQESKDSAASELTTDNGRHDSENKPSPQKGYTQSAQRPTSKTAMTRERSVDRPSSKGRLLGNVERPSSRGRILENVERPKSRGRVLEEVKQPLENHKDSTKESMTKELNKDTIIADSAPNLSEGLGILNEAWCQSTATTDIDAQSFVTTLTNQNSKTSLISQPTIPVKGVIAEIVNPAQPKLDKNLGPGSNVQEEFSQQVRNQSDENEQKHQVPLSDGVKPNTTSRKKEKRTSSHAKHMSIVNEEPKSGEEALQGQQSRSMAVNPTQASGNVGSLPPIVQEVPIPARSKARNATTEKPKDPNTSTSANEETNNATVTPAPAPEAEATAAVPSSSGRNSPSAMYLQEARRSAPMVSSPLSNVIRSAKASMSTPSLLASSRSGLKSPTTFLNSSQPINKVFLPLPPAPPPTPGTAPSTSPTSPRFRIPAHEPEQVSKLAKPMTKMLVECCRCKFFHDMPSRVYECMAQPDAVVTDRDLGVSGAITTMVKCPWCSHNMSTQCCAGYAAVVYLERRLH</sequence>
<gene>
    <name evidence="2" type="ORF">SPI_03872</name>
</gene>
<feature type="compositionally biased region" description="Basic and acidic residues" evidence="1">
    <location>
        <begin position="424"/>
        <end position="449"/>
    </location>
</feature>